<sequence>MAIIGAAIIALAGAAVLVTAAISPSGSKAEPVIVQVNGEPVAEPEFRLYMDKEKGAVTNYFSVAYQAEDSEKYWTTEYGGETPLNRLKKQALEEAVRGKVLLLFAQEKGLAESASFEDIEKEWEENNASREQSIKRNKAVFGLGRYELSQYYFYYLSNLKLKLEELLGKEELTVSDEELRQVYFGHAAEYANRTRVIFEELSIPYPDGEKEKAKEKSATILGLLEAGMSFPEAAARHADGEPREHSFIEGEPESPLQAEALLKQAATRLKEGEYSPALDTGSGFSIIRLLKREAGYSVPLESVEAQLRAEALHLKFEQYLEKLAQEAQADIVTKNYVSLSETAP</sequence>
<proteinExistence type="predicted"/>
<keyword evidence="1" id="KW-0697">Rotamase</keyword>
<dbReference type="PANTHER" id="PTHR47245:SF2">
    <property type="entry name" value="PEPTIDYL-PROLYL CIS-TRANS ISOMERASE HP_0175-RELATED"/>
    <property type="match status" value="1"/>
</dbReference>
<dbReference type="Gene3D" id="3.10.50.40">
    <property type="match status" value="1"/>
</dbReference>
<dbReference type="InterPro" id="IPR027304">
    <property type="entry name" value="Trigger_fact/SurA_dom_sf"/>
</dbReference>
<reference evidence="3 4" key="1">
    <citation type="submission" date="2020-08" db="EMBL/GenBank/DDBJ databases">
        <title>Cohnella phylogeny.</title>
        <authorList>
            <person name="Dunlap C."/>
        </authorList>
    </citation>
    <scope>NUCLEOTIDE SEQUENCE [LARGE SCALE GENOMIC DNA]</scope>
    <source>
        <strain evidence="3 4">DSM 25241</strain>
    </source>
</reference>
<dbReference type="InterPro" id="IPR050245">
    <property type="entry name" value="PrsA_foldase"/>
</dbReference>
<dbReference type="PANTHER" id="PTHR47245">
    <property type="entry name" value="PEPTIDYLPROLYL ISOMERASE"/>
    <property type="match status" value="1"/>
</dbReference>
<evidence type="ECO:0000313" key="3">
    <source>
        <dbReference type="EMBL" id="MBB6637125.1"/>
    </source>
</evidence>
<dbReference type="InterPro" id="IPR046357">
    <property type="entry name" value="PPIase_dom_sf"/>
</dbReference>
<name>A0A841T3D2_9BACL</name>
<keyword evidence="1 3" id="KW-0413">Isomerase</keyword>
<evidence type="ECO:0000259" key="2">
    <source>
        <dbReference type="PROSITE" id="PS50198"/>
    </source>
</evidence>
<dbReference type="GO" id="GO:0003755">
    <property type="term" value="F:peptidyl-prolyl cis-trans isomerase activity"/>
    <property type="evidence" value="ECO:0007669"/>
    <property type="project" value="UniProtKB-KW"/>
</dbReference>
<dbReference type="RefSeq" id="WP_185122341.1">
    <property type="nucleotide sequence ID" value="NZ_JACJVQ010000020.1"/>
</dbReference>
<dbReference type="PROSITE" id="PS50198">
    <property type="entry name" value="PPIC_PPIASE_2"/>
    <property type="match status" value="1"/>
</dbReference>
<feature type="domain" description="PpiC" evidence="2">
    <location>
        <begin position="193"/>
        <end position="291"/>
    </location>
</feature>
<dbReference type="InterPro" id="IPR000297">
    <property type="entry name" value="PPIase_PpiC"/>
</dbReference>
<gene>
    <name evidence="3" type="ORF">H7B67_23615</name>
</gene>
<dbReference type="SUPFAM" id="SSF54534">
    <property type="entry name" value="FKBP-like"/>
    <property type="match status" value="1"/>
</dbReference>
<evidence type="ECO:0000313" key="4">
    <source>
        <dbReference type="Proteomes" id="UP000535838"/>
    </source>
</evidence>
<dbReference type="EMBL" id="JACJVQ010000020">
    <property type="protein sequence ID" value="MBB6637125.1"/>
    <property type="molecule type" value="Genomic_DNA"/>
</dbReference>
<organism evidence="3 4">
    <name type="scientific">Cohnella thailandensis</name>
    <dbReference type="NCBI Taxonomy" id="557557"/>
    <lineage>
        <taxon>Bacteria</taxon>
        <taxon>Bacillati</taxon>
        <taxon>Bacillota</taxon>
        <taxon>Bacilli</taxon>
        <taxon>Bacillales</taxon>
        <taxon>Paenibacillaceae</taxon>
        <taxon>Cohnella</taxon>
    </lineage>
</organism>
<dbReference type="AlphaFoldDB" id="A0A841T3D2"/>
<dbReference type="SUPFAM" id="SSF109998">
    <property type="entry name" value="Triger factor/SurA peptide-binding domain-like"/>
    <property type="match status" value="1"/>
</dbReference>
<protein>
    <submittedName>
        <fullName evidence="3">Peptidyl-prolyl cis-trans isomerase</fullName>
    </submittedName>
</protein>
<keyword evidence="4" id="KW-1185">Reference proteome</keyword>
<dbReference type="Pfam" id="PF13145">
    <property type="entry name" value="Rotamase_2"/>
    <property type="match status" value="1"/>
</dbReference>
<comment type="caution">
    <text evidence="3">The sequence shown here is derived from an EMBL/GenBank/DDBJ whole genome shotgun (WGS) entry which is preliminary data.</text>
</comment>
<dbReference type="Proteomes" id="UP000535838">
    <property type="component" value="Unassembled WGS sequence"/>
</dbReference>
<dbReference type="Gene3D" id="1.10.4030.10">
    <property type="entry name" value="Porin chaperone SurA, peptide-binding domain"/>
    <property type="match status" value="1"/>
</dbReference>
<accession>A0A841T3D2</accession>
<evidence type="ECO:0000256" key="1">
    <source>
        <dbReference type="PROSITE-ProRule" id="PRU00278"/>
    </source>
</evidence>